<reference evidence="1" key="1">
    <citation type="submission" date="2022-12" db="EMBL/GenBank/DDBJ databases">
        <title>Chromosome-level genome assembly of the bean flower thrips Megalurothrips usitatus.</title>
        <authorList>
            <person name="Ma L."/>
            <person name="Liu Q."/>
            <person name="Li H."/>
            <person name="Cai W."/>
        </authorList>
    </citation>
    <scope>NUCLEOTIDE SEQUENCE</scope>
    <source>
        <strain evidence="1">Cailab_2022a</strain>
    </source>
</reference>
<evidence type="ECO:0000313" key="1">
    <source>
        <dbReference type="EMBL" id="KAJ1525544.1"/>
    </source>
</evidence>
<proteinExistence type="predicted"/>
<gene>
    <name evidence="1" type="ORF">ONE63_010349</name>
</gene>
<organism evidence="1 2">
    <name type="scientific">Megalurothrips usitatus</name>
    <name type="common">bean blossom thrips</name>
    <dbReference type="NCBI Taxonomy" id="439358"/>
    <lineage>
        <taxon>Eukaryota</taxon>
        <taxon>Metazoa</taxon>
        <taxon>Ecdysozoa</taxon>
        <taxon>Arthropoda</taxon>
        <taxon>Hexapoda</taxon>
        <taxon>Insecta</taxon>
        <taxon>Pterygota</taxon>
        <taxon>Neoptera</taxon>
        <taxon>Paraneoptera</taxon>
        <taxon>Thysanoptera</taxon>
        <taxon>Terebrantia</taxon>
        <taxon>Thripoidea</taxon>
        <taxon>Thripidae</taxon>
        <taxon>Megalurothrips</taxon>
    </lineage>
</organism>
<evidence type="ECO:0000313" key="2">
    <source>
        <dbReference type="Proteomes" id="UP001075354"/>
    </source>
</evidence>
<keyword evidence="2" id="KW-1185">Reference proteome</keyword>
<dbReference type="AlphaFoldDB" id="A0AAV7XL20"/>
<accession>A0AAV7XL20</accession>
<dbReference type="Proteomes" id="UP001075354">
    <property type="component" value="Chromosome 8"/>
</dbReference>
<dbReference type="EMBL" id="JAPTSV010000008">
    <property type="protein sequence ID" value="KAJ1525544.1"/>
    <property type="molecule type" value="Genomic_DNA"/>
</dbReference>
<name>A0AAV7XL20_9NEOP</name>
<protein>
    <submittedName>
        <fullName evidence="1">Uncharacterized protein</fullName>
    </submittedName>
</protein>
<comment type="caution">
    <text evidence="1">The sequence shown here is derived from an EMBL/GenBank/DDBJ whole genome shotgun (WGS) entry which is preliminary data.</text>
</comment>
<sequence>MSFKAFSWFLASPWKTLNCFSVTKSQQKLKIDPRKESPRLRRCLYGITGSGTANCISSVASATAFASSTLCTPVVNLTVSVSTFCGMCVVTHWQPLNMNVARGRNSSHDSPNCSNKSPRICLRPSMDFSTCPLHDGILRFLVPPREVFHPT</sequence>